<name>A0A2U1QBN5_ARTAN</name>
<dbReference type="OrthoDB" id="1748043at2759"/>
<dbReference type="AlphaFoldDB" id="A0A2U1QBN5"/>
<organism evidence="10 11">
    <name type="scientific">Artemisia annua</name>
    <name type="common">Sweet wormwood</name>
    <dbReference type="NCBI Taxonomy" id="35608"/>
    <lineage>
        <taxon>Eukaryota</taxon>
        <taxon>Viridiplantae</taxon>
        <taxon>Streptophyta</taxon>
        <taxon>Embryophyta</taxon>
        <taxon>Tracheophyta</taxon>
        <taxon>Spermatophyta</taxon>
        <taxon>Magnoliopsida</taxon>
        <taxon>eudicotyledons</taxon>
        <taxon>Gunneridae</taxon>
        <taxon>Pentapetalae</taxon>
        <taxon>asterids</taxon>
        <taxon>campanulids</taxon>
        <taxon>Asterales</taxon>
        <taxon>Asteraceae</taxon>
        <taxon>Asteroideae</taxon>
        <taxon>Anthemideae</taxon>
        <taxon>Artemisiinae</taxon>
        <taxon>Artemisia</taxon>
    </lineage>
</organism>
<dbReference type="PANTHER" id="PTHR33650">
    <property type="entry name" value="CHLOROPLAST ENVELOPE MEMBRANE PROTEIN-RELATED"/>
    <property type="match status" value="1"/>
</dbReference>
<gene>
    <name evidence="10" type="ORF">CTI12_AA050930</name>
</gene>
<comment type="caution">
    <text evidence="10">The sequence shown here is derived from an EMBL/GenBank/DDBJ whole genome shotgun (WGS) entry which is preliminary data.</text>
</comment>
<keyword evidence="11" id="KW-1185">Reference proteome</keyword>
<evidence type="ECO:0000256" key="1">
    <source>
        <dbReference type="ARBA" id="ARBA00004141"/>
    </source>
</evidence>
<dbReference type="GO" id="GO:1902600">
    <property type="term" value="P:proton transmembrane transport"/>
    <property type="evidence" value="ECO:0007669"/>
    <property type="project" value="UniProtKB-KW"/>
</dbReference>
<keyword evidence="4" id="KW-0375">Hydrogen ion transport</keyword>
<dbReference type="Pfam" id="PF03040">
    <property type="entry name" value="CemA"/>
    <property type="match status" value="1"/>
</dbReference>
<evidence type="ECO:0000256" key="6">
    <source>
        <dbReference type="ARBA" id="ARBA00023065"/>
    </source>
</evidence>
<dbReference type="PANTHER" id="PTHR33650:SF1">
    <property type="entry name" value="CHLOROPLAST ENVELOPE MEMBRANE PROTEIN"/>
    <property type="match status" value="1"/>
</dbReference>
<evidence type="ECO:0000256" key="8">
    <source>
        <dbReference type="ARBA" id="ARBA00043980"/>
    </source>
</evidence>
<accession>A0A2U1QBN5</accession>
<proteinExistence type="inferred from homology"/>
<reference evidence="10 11" key="1">
    <citation type="journal article" date="2018" name="Mol. Plant">
        <title>The genome of Artemisia annua provides insight into the evolution of Asteraceae family and artemisinin biosynthesis.</title>
        <authorList>
            <person name="Shen Q."/>
            <person name="Zhang L."/>
            <person name="Liao Z."/>
            <person name="Wang S."/>
            <person name="Yan T."/>
            <person name="Shi P."/>
            <person name="Liu M."/>
            <person name="Fu X."/>
            <person name="Pan Q."/>
            <person name="Wang Y."/>
            <person name="Lv Z."/>
            <person name="Lu X."/>
            <person name="Zhang F."/>
            <person name="Jiang W."/>
            <person name="Ma Y."/>
            <person name="Chen M."/>
            <person name="Hao X."/>
            <person name="Li L."/>
            <person name="Tang Y."/>
            <person name="Lv G."/>
            <person name="Zhou Y."/>
            <person name="Sun X."/>
            <person name="Brodelius P.E."/>
            <person name="Rose J.K.C."/>
            <person name="Tang K."/>
        </authorList>
    </citation>
    <scope>NUCLEOTIDE SEQUENCE [LARGE SCALE GENOMIC DNA]</scope>
    <source>
        <strain evidence="11">cv. Huhao1</strain>
        <tissue evidence="10">Leaf</tissue>
    </source>
</reference>
<keyword evidence="2" id="KW-0813">Transport</keyword>
<feature type="transmembrane region" description="Helical" evidence="9">
    <location>
        <begin position="212"/>
        <end position="231"/>
    </location>
</feature>
<dbReference type="InterPro" id="IPR004282">
    <property type="entry name" value="CemA"/>
</dbReference>
<evidence type="ECO:0000313" key="10">
    <source>
        <dbReference type="EMBL" id="PWA95362.1"/>
    </source>
</evidence>
<evidence type="ECO:0000256" key="9">
    <source>
        <dbReference type="SAM" id="Phobius"/>
    </source>
</evidence>
<keyword evidence="3 9" id="KW-0812">Transmembrane</keyword>
<evidence type="ECO:0000256" key="2">
    <source>
        <dbReference type="ARBA" id="ARBA00022448"/>
    </source>
</evidence>
<comment type="similarity">
    <text evidence="8">Belongs to the CemA family.</text>
</comment>
<dbReference type="EMBL" id="PKPP01000247">
    <property type="protein sequence ID" value="PWA95362.1"/>
    <property type="molecule type" value="Genomic_DNA"/>
</dbReference>
<dbReference type="Proteomes" id="UP000245207">
    <property type="component" value="Unassembled WGS sequence"/>
</dbReference>
<comment type="subcellular location">
    <subcellularLocation>
        <location evidence="1">Membrane</location>
        <topology evidence="1">Multi-pass membrane protein</topology>
    </subcellularLocation>
</comment>
<sequence>MVYMFLMSTSIVMCCNNNFLFSDQKYRNCRKVGYFGSVVRVNGLGRKGLRGLVPNAKKKKHNRPWWKRFFFDEDGNWFGLKDDDLLDAEEEIGDSGGGGLSSGDEGLSENEKFEAWKRRAEAIVELREAQENVQNEEQRKWEDWLLDGTNGGSNGSSWVQEPRDDVDDDFSDLIPGRELAESVRDAVFGREEDEILYEDRVFRFASFNSAKFLAVLILVPWAMDFFVHDYVLMPFLDRYVKTVPLASEILDVRRHQKLEMVKELEVEKERYQFEVEIGKSPPISDEELYLELRHKALELREQWRLVNRSAFANIWSDMVFGISLFALLYFNQNQVCSLFFLLIYLR</sequence>
<keyword evidence="5 9" id="KW-1133">Transmembrane helix</keyword>
<dbReference type="GO" id="GO:0016020">
    <property type="term" value="C:membrane"/>
    <property type="evidence" value="ECO:0007669"/>
    <property type="project" value="UniProtKB-SubCell"/>
</dbReference>
<evidence type="ECO:0000256" key="7">
    <source>
        <dbReference type="ARBA" id="ARBA00023136"/>
    </source>
</evidence>
<keyword evidence="6" id="KW-0406">Ion transport</keyword>
<evidence type="ECO:0000256" key="3">
    <source>
        <dbReference type="ARBA" id="ARBA00022692"/>
    </source>
</evidence>
<evidence type="ECO:0000313" key="11">
    <source>
        <dbReference type="Proteomes" id="UP000245207"/>
    </source>
</evidence>
<feature type="transmembrane region" description="Helical" evidence="9">
    <location>
        <begin position="318"/>
        <end position="345"/>
    </location>
</feature>
<protein>
    <submittedName>
        <fullName evidence="10">Chloroplast envelope membrane protein, CemA</fullName>
    </submittedName>
</protein>
<keyword evidence="7 9" id="KW-0472">Membrane</keyword>
<evidence type="ECO:0000256" key="5">
    <source>
        <dbReference type="ARBA" id="ARBA00022989"/>
    </source>
</evidence>
<evidence type="ECO:0000256" key="4">
    <source>
        <dbReference type="ARBA" id="ARBA00022781"/>
    </source>
</evidence>